<dbReference type="EMBL" id="BJWL01000005">
    <property type="protein sequence ID" value="GFY86483.1"/>
    <property type="molecule type" value="Genomic_DNA"/>
</dbReference>
<evidence type="ECO:0000313" key="2">
    <source>
        <dbReference type="EMBL" id="GFY86483.1"/>
    </source>
</evidence>
<gene>
    <name evidence="2" type="ORF">Acr_05g0001220</name>
</gene>
<reference evidence="2 3" key="1">
    <citation type="submission" date="2019-07" db="EMBL/GenBank/DDBJ databases">
        <title>De Novo Assembly of kiwifruit Actinidia rufa.</title>
        <authorList>
            <person name="Sugita-Konishi S."/>
            <person name="Sato K."/>
            <person name="Mori E."/>
            <person name="Abe Y."/>
            <person name="Kisaki G."/>
            <person name="Hamano K."/>
            <person name="Suezawa K."/>
            <person name="Otani M."/>
            <person name="Fukuda T."/>
            <person name="Manabe T."/>
            <person name="Gomi K."/>
            <person name="Tabuchi M."/>
            <person name="Akimitsu K."/>
            <person name="Kataoka I."/>
        </authorList>
    </citation>
    <scope>NUCLEOTIDE SEQUENCE [LARGE SCALE GENOMIC DNA]</scope>
    <source>
        <strain evidence="3">cv. Fuchu</strain>
    </source>
</reference>
<evidence type="ECO:0000256" key="1">
    <source>
        <dbReference type="SAM" id="MobiDB-lite"/>
    </source>
</evidence>
<dbReference type="Proteomes" id="UP000585474">
    <property type="component" value="Unassembled WGS sequence"/>
</dbReference>
<feature type="compositionally biased region" description="Low complexity" evidence="1">
    <location>
        <begin position="165"/>
        <end position="174"/>
    </location>
</feature>
<proteinExistence type="predicted"/>
<comment type="caution">
    <text evidence="2">The sequence shown here is derived from an EMBL/GenBank/DDBJ whole genome shotgun (WGS) entry which is preliminary data.</text>
</comment>
<feature type="region of interest" description="Disordered" evidence="1">
    <location>
        <begin position="165"/>
        <end position="185"/>
    </location>
</feature>
<name>A0A7J0EJ45_9ERIC</name>
<sequence>MSQRRIGSDFVRGTANSSCYRSHANNLDRVQHNADAVNTSNASTSGDSNVEQRQLPASSAYVNIETSKRSLEECYSEANGNTTSSGPLILRSVDTSDAVPQRLDLNVAYEDINEGIQQEGMRDNSITLVGDRERSLRRRTTTASTYSAAHHDNISSGSDLISSPSFGSASFTSPEGARSQHIPRSTSLLVPGTSVNVVGRYVFGN</sequence>
<dbReference type="AlphaFoldDB" id="A0A7J0EJ45"/>
<keyword evidence="3" id="KW-1185">Reference proteome</keyword>
<protein>
    <submittedName>
        <fullName evidence="2">Uncharacterized protein</fullName>
    </submittedName>
</protein>
<organism evidence="2 3">
    <name type="scientific">Actinidia rufa</name>
    <dbReference type="NCBI Taxonomy" id="165716"/>
    <lineage>
        <taxon>Eukaryota</taxon>
        <taxon>Viridiplantae</taxon>
        <taxon>Streptophyta</taxon>
        <taxon>Embryophyta</taxon>
        <taxon>Tracheophyta</taxon>
        <taxon>Spermatophyta</taxon>
        <taxon>Magnoliopsida</taxon>
        <taxon>eudicotyledons</taxon>
        <taxon>Gunneridae</taxon>
        <taxon>Pentapetalae</taxon>
        <taxon>asterids</taxon>
        <taxon>Ericales</taxon>
        <taxon>Actinidiaceae</taxon>
        <taxon>Actinidia</taxon>
    </lineage>
</organism>
<evidence type="ECO:0000313" key="3">
    <source>
        <dbReference type="Proteomes" id="UP000585474"/>
    </source>
</evidence>
<accession>A0A7J0EJ45</accession>